<dbReference type="Gene3D" id="3.20.80.10">
    <property type="entry name" value="Regulatory factor, effector binding domain"/>
    <property type="match status" value="1"/>
</dbReference>
<dbReference type="PANTHER" id="PTHR40055:SF1">
    <property type="entry name" value="TRANSCRIPTIONAL REGULATOR YGIV-RELATED"/>
    <property type="match status" value="1"/>
</dbReference>
<feature type="domain" description="AraC effector-binding" evidence="1">
    <location>
        <begin position="3"/>
        <end position="152"/>
    </location>
</feature>
<dbReference type="RefSeq" id="WP_046496396.1">
    <property type="nucleotide sequence ID" value="NZ_CGIH01000016.1"/>
</dbReference>
<dbReference type="InterPro" id="IPR011256">
    <property type="entry name" value="Reg_factor_effector_dom_sf"/>
</dbReference>
<dbReference type="InterPro" id="IPR029442">
    <property type="entry name" value="GyrI-like"/>
</dbReference>
<evidence type="ECO:0000313" key="3">
    <source>
        <dbReference type="Proteomes" id="UP000045545"/>
    </source>
</evidence>
<organism evidence="2 3">
    <name type="scientific">Syntrophomonas zehnderi OL-4</name>
    <dbReference type="NCBI Taxonomy" id="690567"/>
    <lineage>
        <taxon>Bacteria</taxon>
        <taxon>Bacillati</taxon>
        <taxon>Bacillota</taxon>
        <taxon>Clostridia</taxon>
        <taxon>Eubacteriales</taxon>
        <taxon>Syntrophomonadaceae</taxon>
        <taxon>Syntrophomonas</taxon>
    </lineage>
</organism>
<dbReference type="Pfam" id="PF06445">
    <property type="entry name" value="GyrI-like"/>
    <property type="match status" value="1"/>
</dbReference>
<gene>
    <name evidence="2" type="ORF">961</name>
</gene>
<dbReference type="SMART" id="SM00871">
    <property type="entry name" value="AraC_E_bind"/>
    <property type="match status" value="1"/>
</dbReference>
<reference evidence="2 3" key="1">
    <citation type="submission" date="2015-03" db="EMBL/GenBank/DDBJ databases">
        <authorList>
            <person name="Murphy D."/>
        </authorList>
    </citation>
    <scope>NUCLEOTIDE SEQUENCE [LARGE SCALE GENOMIC DNA]</scope>
    <source>
        <strain evidence="2 3">OL-4</strain>
    </source>
</reference>
<dbReference type="PANTHER" id="PTHR40055">
    <property type="entry name" value="TRANSCRIPTIONAL REGULATOR YGIV-RELATED"/>
    <property type="match status" value="1"/>
</dbReference>
<dbReference type="Proteomes" id="UP000045545">
    <property type="component" value="Unassembled WGS sequence"/>
</dbReference>
<evidence type="ECO:0000313" key="2">
    <source>
        <dbReference type="EMBL" id="CFX31138.1"/>
    </source>
</evidence>
<protein>
    <submittedName>
        <fullName evidence="2">Bacterial transcription activator, effector binding</fullName>
    </submittedName>
</protein>
<dbReference type="InterPro" id="IPR010499">
    <property type="entry name" value="AraC_E-bd"/>
</dbReference>
<dbReference type="EMBL" id="CGIH01000016">
    <property type="protein sequence ID" value="CFX31138.1"/>
    <property type="molecule type" value="Genomic_DNA"/>
</dbReference>
<proteinExistence type="predicted"/>
<sequence>MQYQFVVEEKEAQPTISIRTRTAVGSLPQILGKAYGAIMSYLMEIGVQPAGAPYVGYFNMDMQNLDLECGLPVAQPVAGNDELKPSEIPAGKQVSCLYTGPYNQIEPAYNAIMDWIPANGYTPTGVCYEFYLNDPAETLENELLTQIVFLLKS</sequence>
<dbReference type="InterPro" id="IPR050908">
    <property type="entry name" value="SmbC-like"/>
</dbReference>
<dbReference type="OrthoDB" id="9773308at2"/>
<dbReference type="AlphaFoldDB" id="A0A0E4GAD9"/>
<dbReference type="SUPFAM" id="SSF55136">
    <property type="entry name" value="Probable bacterial effector-binding domain"/>
    <property type="match status" value="1"/>
</dbReference>
<evidence type="ECO:0000259" key="1">
    <source>
        <dbReference type="SMART" id="SM00871"/>
    </source>
</evidence>
<name>A0A0E4GAD9_9FIRM</name>
<keyword evidence="3" id="KW-1185">Reference proteome</keyword>
<dbReference type="STRING" id="690567.961"/>
<accession>A0A0E4GAD9</accession>